<evidence type="ECO:0000259" key="2">
    <source>
        <dbReference type="Pfam" id="PF02470"/>
    </source>
</evidence>
<feature type="compositionally biased region" description="Polar residues" evidence="1">
    <location>
        <begin position="445"/>
        <end position="462"/>
    </location>
</feature>
<evidence type="ECO:0000256" key="1">
    <source>
        <dbReference type="SAM" id="MobiDB-lite"/>
    </source>
</evidence>
<dbReference type="AlphaFoldDB" id="A0AAU7AVY5"/>
<evidence type="ECO:0000313" key="3">
    <source>
        <dbReference type="EMBL" id="XAY05634.1"/>
    </source>
</evidence>
<organism evidence="3">
    <name type="scientific">Paraconexibacter sp. AEG42_29</name>
    <dbReference type="NCBI Taxonomy" id="2997339"/>
    <lineage>
        <taxon>Bacteria</taxon>
        <taxon>Bacillati</taxon>
        <taxon>Actinomycetota</taxon>
        <taxon>Thermoleophilia</taxon>
        <taxon>Solirubrobacterales</taxon>
        <taxon>Paraconexibacteraceae</taxon>
        <taxon>Paraconexibacter</taxon>
    </lineage>
</organism>
<proteinExistence type="predicted"/>
<dbReference type="EMBL" id="CP114014">
    <property type="protein sequence ID" value="XAY05634.1"/>
    <property type="molecule type" value="Genomic_DNA"/>
</dbReference>
<dbReference type="PANTHER" id="PTHR33371">
    <property type="entry name" value="INTERMEMBRANE PHOSPHOLIPID TRANSPORT SYSTEM BINDING PROTEIN MLAD-RELATED"/>
    <property type="match status" value="1"/>
</dbReference>
<sequence>MRPGRRGMSNVTVGALVLAVAALATYLAFTKRNPFADRFEVKLAFSETMQLQKGSPVRVAGIDIGTVRRVESVPGSGRASLVTIEIEEGAGLHTDATFKARPRIFLEGNEFIDVKPGSASAPALKDGTTIADGQTSAPVGLADVLTLFERDGRASLQQIFDEYGRALEKGGAEGFNRSIRWWTPAYRDGAVIADATIGEQPGDLRRYLSSSAKAAAALSRDPAALQGLVRDFATTASAIGSEQNALADAIGELPGTLNVGRRALRSLDTAFPPLRKLVRELRPAVRASGPSLDAQLPFVRELRQAVRPQELGGLARDLRAAAPDLVTLTEDGVKLQTQSRLLSSCQLSVLGPWQRDRVPGPFPSTGRVFEEGVKWLPGIAGESRNFDAHGQYIRSQINGVNIAYPIGDRLLLSATPLKANPPKSAQPLFHPETPCETQERPDLRSNPQDLENAIPISQSTPAAQARAARTLERAMPQLRRLVGRPAKGGR</sequence>
<dbReference type="RefSeq" id="WP_354702139.1">
    <property type="nucleotide sequence ID" value="NZ_CP114014.1"/>
</dbReference>
<protein>
    <recommendedName>
        <fullName evidence="2">Mce/MlaD domain-containing protein</fullName>
    </recommendedName>
</protein>
<feature type="domain" description="Mce/MlaD" evidence="2">
    <location>
        <begin position="40"/>
        <end position="117"/>
    </location>
</feature>
<name>A0AAU7AVY5_9ACTN</name>
<dbReference type="Pfam" id="PF02470">
    <property type="entry name" value="MlaD"/>
    <property type="match status" value="1"/>
</dbReference>
<dbReference type="InterPro" id="IPR052336">
    <property type="entry name" value="MlaD_Phospholipid_Transporter"/>
</dbReference>
<accession>A0AAU7AVY5</accession>
<dbReference type="InterPro" id="IPR003399">
    <property type="entry name" value="Mce/MlaD"/>
</dbReference>
<reference evidence="3" key="1">
    <citation type="submission" date="2022-12" db="EMBL/GenBank/DDBJ databases">
        <title>Paraconexibacter alkalitolerans sp. nov. and Baekduia alba sp. nov., isolated from soil and emended description of the genera Paraconexibacter (Chun et al., 2020) and Baekduia (An et al., 2020).</title>
        <authorList>
            <person name="Vieira S."/>
            <person name="Huber K.J."/>
            <person name="Geppert A."/>
            <person name="Wolf J."/>
            <person name="Neumann-Schaal M."/>
            <person name="Muesken M."/>
            <person name="Overmann J."/>
        </authorList>
    </citation>
    <scope>NUCLEOTIDE SEQUENCE</scope>
    <source>
        <strain evidence="3">AEG42_29</strain>
    </source>
</reference>
<dbReference type="PANTHER" id="PTHR33371:SF4">
    <property type="entry name" value="INTERMEMBRANE PHOSPHOLIPID TRANSPORT SYSTEM BINDING PROTEIN MLAD"/>
    <property type="match status" value="1"/>
</dbReference>
<gene>
    <name evidence="3" type="ORF">DSM112329_02492</name>
</gene>
<dbReference type="KEGG" id="parq:DSM112329_02492"/>
<feature type="region of interest" description="Disordered" evidence="1">
    <location>
        <begin position="421"/>
        <end position="468"/>
    </location>
</feature>